<protein>
    <recommendedName>
        <fullName evidence="2">DUF5723 domain-containing protein</fullName>
    </recommendedName>
</protein>
<name>A0A381UJJ7_9ZZZZ</name>
<gene>
    <name evidence="1" type="ORF">METZ01_LOCUS79817</name>
</gene>
<dbReference type="EMBL" id="UINC01006343">
    <property type="protein sequence ID" value="SVA26963.1"/>
    <property type="molecule type" value="Genomic_DNA"/>
</dbReference>
<proteinExistence type="predicted"/>
<evidence type="ECO:0000313" key="1">
    <source>
        <dbReference type="EMBL" id="SVA26963.1"/>
    </source>
</evidence>
<sequence length="274" mass="29879">MSAIGTQFLTFPENAYDLAMGSHVSFGGSASVNPALIEAAQSSPSLYFNSGQWYGDIRMSGVSYVHKVGNYNNKFFLRQAGVTDLEYRDDRPSDDPSTTFAAYGFSIGSGLSYKASIGQIGATISALYFTIYDQHSTGVSIDLGYSNVFNNGWGIGASLLNIGTASKFYQEKPKLPTRILAGVSKDLVLNNIKNKFHITSEFSSLNDTWKIKIGNYAQWKQIRILGGFSTTKHSTSLSIGSGFVYGRFGVTYAIRFGSQDIGVPQNFSISFRLP</sequence>
<reference evidence="1" key="1">
    <citation type="submission" date="2018-05" db="EMBL/GenBank/DDBJ databases">
        <authorList>
            <person name="Lanie J.A."/>
            <person name="Ng W.-L."/>
            <person name="Kazmierczak K.M."/>
            <person name="Andrzejewski T.M."/>
            <person name="Davidsen T.M."/>
            <person name="Wayne K.J."/>
            <person name="Tettelin H."/>
            <person name="Glass J.I."/>
            <person name="Rusch D."/>
            <person name="Podicherti R."/>
            <person name="Tsui H.-C.T."/>
            <person name="Winkler M.E."/>
        </authorList>
    </citation>
    <scope>NUCLEOTIDE SEQUENCE</scope>
</reference>
<organism evidence="1">
    <name type="scientific">marine metagenome</name>
    <dbReference type="NCBI Taxonomy" id="408172"/>
    <lineage>
        <taxon>unclassified sequences</taxon>
        <taxon>metagenomes</taxon>
        <taxon>ecological metagenomes</taxon>
    </lineage>
</organism>
<accession>A0A381UJJ7</accession>
<dbReference type="AlphaFoldDB" id="A0A381UJJ7"/>
<evidence type="ECO:0008006" key="2">
    <source>
        <dbReference type="Google" id="ProtNLM"/>
    </source>
</evidence>